<dbReference type="Pfam" id="PF00011">
    <property type="entry name" value="HSP20"/>
    <property type="match status" value="1"/>
</dbReference>
<evidence type="ECO:0000259" key="4">
    <source>
        <dbReference type="PROSITE" id="PS01031"/>
    </source>
</evidence>
<dbReference type="AlphaFoldDB" id="A0A3S1FRK0"/>
<comment type="similarity">
    <text evidence="1 2">Belongs to the small heat shock protein (HSP20) family.</text>
</comment>
<dbReference type="SUPFAM" id="SSF49764">
    <property type="entry name" value="HSP20-like chaperones"/>
    <property type="match status" value="1"/>
</dbReference>
<dbReference type="InterPro" id="IPR002068">
    <property type="entry name" value="A-crystallin/Hsp20_dom"/>
</dbReference>
<keyword evidence="6" id="KW-1185">Reference proteome</keyword>
<feature type="region of interest" description="Disordered" evidence="3">
    <location>
        <begin position="182"/>
        <end position="226"/>
    </location>
</feature>
<organism evidence="5 6">
    <name type="scientific">Chlorogloeopsis fritschii PCC 6912</name>
    <dbReference type="NCBI Taxonomy" id="211165"/>
    <lineage>
        <taxon>Bacteria</taxon>
        <taxon>Bacillati</taxon>
        <taxon>Cyanobacteriota</taxon>
        <taxon>Cyanophyceae</taxon>
        <taxon>Nostocales</taxon>
        <taxon>Chlorogloeopsidaceae</taxon>
        <taxon>Chlorogloeopsis</taxon>
    </lineage>
</organism>
<gene>
    <name evidence="5" type="ORF">PCC6912_17920</name>
</gene>
<feature type="domain" description="SHSP" evidence="4">
    <location>
        <begin position="38"/>
        <end position="152"/>
    </location>
</feature>
<dbReference type="InterPro" id="IPR031107">
    <property type="entry name" value="Small_HSP"/>
</dbReference>
<dbReference type="STRING" id="211165.GCA_000317285_00672"/>
<comment type="caution">
    <text evidence="5">The sequence shown here is derived from an EMBL/GenBank/DDBJ whole genome shotgun (WGS) entry which is preliminary data.</text>
</comment>
<sequence>MSLIHWQPLRELHTLRQQMNHLFDEWMHGDRPGDLLPKVNIAWTPAIELKETDTDMILKAEIPGIEAKDLNVEVSTDAVLITGEYQQEKREQDKSFIRSEFRYGQFQRIVPLPVPIQNERVKAEFKNGVLTLTLPKVEAAKRNVVKLDFSSEQAARQAMTKERQHEEHLQKTMHARTLEELEKQTSNSIKEEARESLVEQRQHEQHLQDTMHTRVAAEVNTPNVTT</sequence>
<reference evidence="5 6" key="1">
    <citation type="journal article" date="2019" name="Genome Biol. Evol.">
        <title>Day and night: Metabolic profiles and evolutionary relationships of six axenic non-marine cyanobacteria.</title>
        <authorList>
            <person name="Will S.E."/>
            <person name="Henke P."/>
            <person name="Boedeker C."/>
            <person name="Huang S."/>
            <person name="Brinkmann H."/>
            <person name="Rohde M."/>
            <person name="Jarek M."/>
            <person name="Friedl T."/>
            <person name="Seufert S."/>
            <person name="Schumacher M."/>
            <person name="Overmann J."/>
            <person name="Neumann-Schaal M."/>
            <person name="Petersen J."/>
        </authorList>
    </citation>
    <scope>NUCLEOTIDE SEQUENCE [LARGE SCALE GENOMIC DNA]</scope>
    <source>
        <strain evidence="5 6">PCC 6912</strain>
    </source>
</reference>
<dbReference type="PANTHER" id="PTHR11527">
    <property type="entry name" value="HEAT-SHOCK PROTEIN 20 FAMILY MEMBER"/>
    <property type="match status" value="1"/>
</dbReference>
<accession>A0A3S1FRK0</accession>
<dbReference type="CDD" id="cd06464">
    <property type="entry name" value="ACD_sHsps-like"/>
    <property type="match status" value="1"/>
</dbReference>
<name>A0A3S1FRK0_CHLFR</name>
<dbReference type="Proteomes" id="UP000268857">
    <property type="component" value="Unassembled WGS sequence"/>
</dbReference>
<evidence type="ECO:0000256" key="2">
    <source>
        <dbReference type="RuleBase" id="RU003616"/>
    </source>
</evidence>
<dbReference type="Gene3D" id="2.60.40.790">
    <property type="match status" value="1"/>
</dbReference>
<evidence type="ECO:0000256" key="1">
    <source>
        <dbReference type="PROSITE-ProRule" id="PRU00285"/>
    </source>
</evidence>
<protein>
    <recommendedName>
        <fullName evidence="4">SHSP domain-containing protein</fullName>
    </recommendedName>
</protein>
<dbReference type="PROSITE" id="PS01031">
    <property type="entry name" value="SHSP"/>
    <property type="match status" value="1"/>
</dbReference>
<evidence type="ECO:0000313" key="5">
    <source>
        <dbReference type="EMBL" id="RUR84198.1"/>
    </source>
</evidence>
<evidence type="ECO:0000313" key="6">
    <source>
        <dbReference type="Proteomes" id="UP000268857"/>
    </source>
</evidence>
<proteinExistence type="inferred from homology"/>
<dbReference type="RefSeq" id="WP_016873244.1">
    <property type="nucleotide sequence ID" value="NZ_AJLN01000040.1"/>
</dbReference>
<dbReference type="EMBL" id="RSCJ01000005">
    <property type="protein sequence ID" value="RUR84198.1"/>
    <property type="molecule type" value="Genomic_DNA"/>
</dbReference>
<feature type="compositionally biased region" description="Basic and acidic residues" evidence="3">
    <location>
        <begin position="182"/>
        <end position="212"/>
    </location>
</feature>
<evidence type="ECO:0000256" key="3">
    <source>
        <dbReference type="SAM" id="MobiDB-lite"/>
    </source>
</evidence>
<dbReference type="InterPro" id="IPR008978">
    <property type="entry name" value="HSP20-like_chaperone"/>
</dbReference>
<dbReference type="OrthoDB" id="9811615at2"/>